<comment type="caution">
    <text evidence="8">The sequence shown here is derived from an EMBL/GenBank/DDBJ whole genome shotgun (WGS) entry which is preliminary data.</text>
</comment>
<dbReference type="Proteomes" id="UP000178943">
    <property type="component" value="Unassembled WGS sequence"/>
</dbReference>
<evidence type="ECO:0000313" key="8">
    <source>
        <dbReference type="EMBL" id="OGF61586.1"/>
    </source>
</evidence>
<dbReference type="PROSITE" id="PS50893">
    <property type="entry name" value="ABC_TRANSPORTER_2"/>
    <property type="match status" value="1"/>
</dbReference>
<evidence type="ECO:0000256" key="2">
    <source>
        <dbReference type="ARBA" id="ARBA00022505"/>
    </source>
</evidence>
<evidence type="ECO:0000256" key="1">
    <source>
        <dbReference type="ARBA" id="ARBA00022448"/>
    </source>
</evidence>
<sequence length="354" mass="39324">MHLQCKGIEKYYTGKKVLDGISMEALPGKITVFIGPNGAGKTTLFRILGLLEKPEKGGIYCDGTEITTNPYVFRKSIGMVFQYPILLDRSVKENIAFGLKKRKESDIEKKVDTIIQQLSLEKIEDKNAREISGGERKRVAIGMVLVLNTAILLLDECFANLDPLSSKVLEKVLISLKRRGDRTIVLSTHSLLYAHSFGDHIYFLRNGKIIEQGEPGVLFEKPSSLYAADYYGQKNIFAGVVQKTTEDCIVQLQEGVRVSVTTELEGEVFLFILPSDILISIKPIISSALNNFKGVIISKEDHGQTVNLTVNIGILIDALVTRKSLEELKLGVGKEVHITWKASAVHVFKETDND</sequence>
<organism evidence="8 9">
    <name type="scientific">Candidatus Fischerbacteria bacterium RBG_13_37_8</name>
    <dbReference type="NCBI Taxonomy" id="1817863"/>
    <lineage>
        <taxon>Bacteria</taxon>
        <taxon>Candidatus Fischeribacteriota</taxon>
    </lineage>
</organism>
<feature type="domain" description="ABC transporter" evidence="6">
    <location>
        <begin position="3"/>
        <end position="231"/>
    </location>
</feature>
<dbReference type="GO" id="GO:0016887">
    <property type="term" value="F:ATP hydrolysis activity"/>
    <property type="evidence" value="ECO:0007669"/>
    <property type="project" value="InterPro"/>
</dbReference>
<dbReference type="Gene3D" id="2.40.50.100">
    <property type="match status" value="1"/>
</dbReference>
<dbReference type="EMBL" id="MFGW01000192">
    <property type="protein sequence ID" value="OGF61586.1"/>
    <property type="molecule type" value="Genomic_DNA"/>
</dbReference>
<dbReference type="SMART" id="SM00382">
    <property type="entry name" value="AAA"/>
    <property type="match status" value="1"/>
</dbReference>
<protein>
    <recommendedName>
        <fullName evidence="10">ABC transporter domain-containing protein</fullName>
    </recommendedName>
</protein>
<evidence type="ECO:0008006" key="10">
    <source>
        <dbReference type="Google" id="ProtNLM"/>
    </source>
</evidence>
<evidence type="ECO:0000256" key="4">
    <source>
        <dbReference type="ARBA" id="ARBA00022840"/>
    </source>
</evidence>
<evidence type="ECO:0000313" key="9">
    <source>
        <dbReference type="Proteomes" id="UP000178943"/>
    </source>
</evidence>
<keyword evidence="3" id="KW-0547">Nucleotide-binding</keyword>
<keyword evidence="1" id="KW-0813">Transport</keyword>
<dbReference type="STRING" id="1817863.A2Y62_16940"/>
<dbReference type="PANTHER" id="PTHR42781:SF9">
    <property type="entry name" value="AMINO ACID ABC TRANSPORTER, ATP-BINDING PROTEIN-RELATED"/>
    <property type="match status" value="1"/>
</dbReference>
<evidence type="ECO:0000259" key="6">
    <source>
        <dbReference type="PROSITE" id="PS50893"/>
    </source>
</evidence>
<keyword evidence="4" id="KW-0067">ATP-binding</keyword>
<dbReference type="InterPro" id="IPR005116">
    <property type="entry name" value="Transp-assoc_OB_typ1"/>
</dbReference>
<dbReference type="InterPro" id="IPR050093">
    <property type="entry name" value="ABC_SmlMolc_Importer"/>
</dbReference>
<dbReference type="PROSITE" id="PS51866">
    <property type="entry name" value="MOP"/>
    <property type="match status" value="1"/>
</dbReference>
<dbReference type="SUPFAM" id="SSF52540">
    <property type="entry name" value="P-loop containing nucleoside triphosphate hydrolases"/>
    <property type="match status" value="1"/>
</dbReference>
<gene>
    <name evidence="8" type="ORF">A2Y62_16940</name>
</gene>
<dbReference type="PROSITE" id="PS00211">
    <property type="entry name" value="ABC_TRANSPORTER_1"/>
    <property type="match status" value="1"/>
</dbReference>
<dbReference type="InterPro" id="IPR017871">
    <property type="entry name" value="ABC_transporter-like_CS"/>
</dbReference>
<dbReference type="InterPro" id="IPR027417">
    <property type="entry name" value="P-loop_NTPase"/>
</dbReference>
<dbReference type="GO" id="GO:0015689">
    <property type="term" value="P:molybdate ion transport"/>
    <property type="evidence" value="ECO:0007669"/>
    <property type="project" value="InterPro"/>
</dbReference>
<reference evidence="8 9" key="1">
    <citation type="journal article" date="2016" name="Nat. Commun.">
        <title>Thousands of microbial genomes shed light on interconnected biogeochemical processes in an aquifer system.</title>
        <authorList>
            <person name="Anantharaman K."/>
            <person name="Brown C.T."/>
            <person name="Hug L.A."/>
            <person name="Sharon I."/>
            <person name="Castelle C.J."/>
            <person name="Probst A.J."/>
            <person name="Thomas B.C."/>
            <person name="Singh A."/>
            <person name="Wilkins M.J."/>
            <person name="Karaoz U."/>
            <person name="Brodie E.L."/>
            <person name="Williams K.H."/>
            <person name="Hubbard S.S."/>
            <person name="Banfield J.F."/>
        </authorList>
    </citation>
    <scope>NUCLEOTIDE SEQUENCE [LARGE SCALE GENOMIC DNA]</scope>
</reference>
<accession>A0A1F5VDT6</accession>
<dbReference type="InterPro" id="IPR008995">
    <property type="entry name" value="Mo/tungstate-bd_C_term_dom"/>
</dbReference>
<evidence type="ECO:0000256" key="3">
    <source>
        <dbReference type="ARBA" id="ARBA00022741"/>
    </source>
</evidence>
<dbReference type="InterPro" id="IPR003439">
    <property type="entry name" value="ABC_transporter-like_ATP-bd"/>
</dbReference>
<dbReference type="InterPro" id="IPR004606">
    <property type="entry name" value="Mop_domain"/>
</dbReference>
<dbReference type="GO" id="GO:0005524">
    <property type="term" value="F:ATP binding"/>
    <property type="evidence" value="ECO:0007669"/>
    <property type="project" value="UniProtKB-KW"/>
</dbReference>
<dbReference type="Pfam" id="PF03459">
    <property type="entry name" value="TOBE"/>
    <property type="match status" value="1"/>
</dbReference>
<evidence type="ECO:0000259" key="7">
    <source>
        <dbReference type="PROSITE" id="PS51866"/>
    </source>
</evidence>
<evidence type="ECO:0000256" key="5">
    <source>
        <dbReference type="PROSITE-ProRule" id="PRU01213"/>
    </source>
</evidence>
<dbReference type="SUPFAM" id="SSF50331">
    <property type="entry name" value="MOP-like"/>
    <property type="match status" value="1"/>
</dbReference>
<proteinExistence type="predicted"/>
<keyword evidence="2 5" id="KW-0500">Molybdenum</keyword>
<dbReference type="AlphaFoldDB" id="A0A1F5VDT6"/>
<dbReference type="Gene3D" id="3.40.50.300">
    <property type="entry name" value="P-loop containing nucleotide triphosphate hydrolases"/>
    <property type="match status" value="1"/>
</dbReference>
<name>A0A1F5VDT6_9BACT</name>
<dbReference type="InterPro" id="IPR003593">
    <property type="entry name" value="AAA+_ATPase"/>
</dbReference>
<feature type="domain" description="Mop" evidence="7">
    <location>
        <begin position="285"/>
        <end position="349"/>
    </location>
</feature>
<dbReference type="PANTHER" id="PTHR42781">
    <property type="entry name" value="SPERMIDINE/PUTRESCINE IMPORT ATP-BINDING PROTEIN POTA"/>
    <property type="match status" value="1"/>
</dbReference>
<dbReference type="Pfam" id="PF00005">
    <property type="entry name" value="ABC_tran"/>
    <property type="match status" value="1"/>
</dbReference>